<accession>A0A1L9T3I0</accession>
<feature type="region of interest" description="Disordered" evidence="1">
    <location>
        <begin position="48"/>
        <end position="98"/>
    </location>
</feature>
<protein>
    <submittedName>
        <fullName evidence="2">Uncharacterized protein</fullName>
    </submittedName>
</protein>
<feature type="compositionally biased region" description="Basic and acidic residues" evidence="1">
    <location>
        <begin position="48"/>
        <end position="69"/>
    </location>
</feature>
<evidence type="ECO:0000256" key="1">
    <source>
        <dbReference type="SAM" id="MobiDB-lite"/>
    </source>
</evidence>
<keyword evidence="3" id="KW-1185">Reference proteome</keyword>
<dbReference type="VEuPathDB" id="FungiDB:ASPSYDRAFT_94350"/>
<dbReference type="STRING" id="1036612.A0A1L9T3I0"/>
<reference evidence="3" key="1">
    <citation type="journal article" date="2017" name="Genome Biol.">
        <title>Comparative genomics reveals high biological diversity and specific adaptations in the industrially and medically important fungal genus Aspergillus.</title>
        <authorList>
            <person name="de Vries R.P."/>
            <person name="Riley R."/>
            <person name="Wiebenga A."/>
            <person name="Aguilar-Osorio G."/>
            <person name="Amillis S."/>
            <person name="Uchima C.A."/>
            <person name="Anderluh G."/>
            <person name="Asadollahi M."/>
            <person name="Askin M."/>
            <person name="Barry K."/>
            <person name="Battaglia E."/>
            <person name="Bayram O."/>
            <person name="Benocci T."/>
            <person name="Braus-Stromeyer S.A."/>
            <person name="Caldana C."/>
            <person name="Canovas D."/>
            <person name="Cerqueira G.C."/>
            <person name="Chen F."/>
            <person name="Chen W."/>
            <person name="Choi C."/>
            <person name="Clum A."/>
            <person name="Dos Santos R.A."/>
            <person name="Damasio A.R."/>
            <person name="Diallinas G."/>
            <person name="Emri T."/>
            <person name="Fekete E."/>
            <person name="Flipphi M."/>
            <person name="Freyberg S."/>
            <person name="Gallo A."/>
            <person name="Gournas C."/>
            <person name="Habgood R."/>
            <person name="Hainaut M."/>
            <person name="Harispe M.L."/>
            <person name="Henrissat B."/>
            <person name="Hilden K.S."/>
            <person name="Hope R."/>
            <person name="Hossain A."/>
            <person name="Karabika E."/>
            <person name="Karaffa L."/>
            <person name="Karanyi Z."/>
            <person name="Krasevec N."/>
            <person name="Kuo A."/>
            <person name="Kusch H."/>
            <person name="LaButti K."/>
            <person name="Lagendijk E.L."/>
            <person name="Lapidus A."/>
            <person name="Levasseur A."/>
            <person name="Lindquist E."/>
            <person name="Lipzen A."/>
            <person name="Logrieco A.F."/>
            <person name="MacCabe A."/>
            <person name="Maekelae M.R."/>
            <person name="Malavazi I."/>
            <person name="Melin P."/>
            <person name="Meyer V."/>
            <person name="Mielnichuk N."/>
            <person name="Miskei M."/>
            <person name="Molnar A.P."/>
            <person name="Mule G."/>
            <person name="Ngan C.Y."/>
            <person name="Orejas M."/>
            <person name="Orosz E."/>
            <person name="Ouedraogo J.P."/>
            <person name="Overkamp K.M."/>
            <person name="Park H.-S."/>
            <person name="Perrone G."/>
            <person name="Piumi F."/>
            <person name="Punt P.J."/>
            <person name="Ram A.F."/>
            <person name="Ramon A."/>
            <person name="Rauscher S."/>
            <person name="Record E."/>
            <person name="Riano-Pachon D.M."/>
            <person name="Robert V."/>
            <person name="Roehrig J."/>
            <person name="Ruller R."/>
            <person name="Salamov A."/>
            <person name="Salih N.S."/>
            <person name="Samson R.A."/>
            <person name="Sandor E."/>
            <person name="Sanguinetti M."/>
            <person name="Schuetze T."/>
            <person name="Sepcic K."/>
            <person name="Shelest E."/>
            <person name="Sherlock G."/>
            <person name="Sophianopoulou V."/>
            <person name="Squina F.M."/>
            <person name="Sun H."/>
            <person name="Susca A."/>
            <person name="Todd R.B."/>
            <person name="Tsang A."/>
            <person name="Unkles S.E."/>
            <person name="van de Wiele N."/>
            <person name="van Rossen-Uffink D."/>
            <person name="Oliveira J.V."/>
            <person name="Vesth T.C."/>
            <person name="Visser J."/>
            <person name="Yu J.-H."/>
            <person name="Zhou M."/>
            <person name="Andersen M.R."/>
            <person name="Archer D.B."/>
            <person name="Baker S.E."/>
            <person name="Benoit I."/>
            <person name="Brakhage A.A."/>
            <person name="Braus G.H."/>
            <person name="Fischer R."/>
            <person name="Frisvad J.C."/>
            <person name="Goldman G.H."/>
            <person name="Houbraken J."/>
            <person name="Oakley B."/>
            <person name="Pocsi I."/>
            <person name="Scazzocchio C."/>
            <person name="Seiboth B."/>
            <person name="vanKuyk P.A."/>
            <person name="Wortman J."/>
            <person name="Dyer P.S."/>
            <person name="Grigoriev I.V."/>
        </authorList>
    </citation>
    <scope>NUCLEOTIDE SEQUENCE [LARGE SCALE GENOMIC DNA]</scope>
    <source>
        <strain evidence="3">CBS 593.65</strain>
    </source>
</reference>
<evidence type="ECO:0000313" key="3">
    <source>
        <dbReference type="Proteomes" id="UP000184356"/>
    </source>
</evidence>
<evidence type="ECO:0000313" key="2">
    <source>
        <dbReference type="EMBL" id="OJJ53853.1"/>
    </source>
</evidence>
<proteinExistence type="predicted"/>
<dbReference type="Gene3D" id="1.10.10.10">
    <property type="entry name" value="Winged helix-like DNA-binding domain superfamily/Winged helix DNA-binding domain"/>
    <property type="match status" value="1"/>
</dbReference>
<dbReference type="AlphaFoldDB" id="A0A1L9T3I0"/>
<name>A0A1L9T3I0_9EURO</name>
<dbReference type="GeneID" id="63769031"/>
<dbReference type="InterPro" id="IPR036388">
    <property type="entry name" value="WH-like_DNA-bd_sf"/>
</dbReference>
<gene>
    <name evidence="2" type="ORF">ASPSYDRAFT_94350</name>
</gene>
<dbReference type="EMBL" id="KV878596">
    <property type="protein sequence ID" value="OJJ53853.1"/>
    <property type="molecule type" value="Genomic_DNA"/>
</dbReference>
<organism evidence="2 3">
    <name type="scientific">Aspergillus sydowii CBS 593.65</name>
    <dbReference type="NCBI Taxonomy" id="1036612"/>
    <lineage>
        <taxon>Eukaryota</taxon>
        <taxon>Fungi</taxon>
        <taxon>Dikarya</taxon>
        <taxon>Ascomycota</taxon>
        <taxon>Pezizomycotina</taxon>
        <taxon>Eurotiomycetes</taxon>
        <taxon>Eurotiomycetidae</taxon>
        <taxon>Eurotiales</taxon>
        <taxon>Aspergillaceae</taxon>
        <taxon>Aspergillus</taxon>
        <taxon>Aspergillus subgen. Nidulantes</taxon>
    </lineage>
</organism>
<dbReference type="Proteomes" id="UP000184356">
    <property type="component" value="Unassembled WGS sequence"/>
</dbReference>
<dbReference type="OrthoDB" id="5415741at2759"/>
<sequence length="98" mass="11081">MPASGYHPPELRVQILTLHGVGIRTEEISAMVDVPVRSIQDIVKKAKDRGYNPKESLRVKKEHYEDATRPGRPKKKSTPDSENSVPQSTTDEDKRKET</sequence>
<feature type="compositionally biased region" description="Polar residues" evidence="1">
    <location>
        <begin position="80"/>
        <end position="89"/>
    </location>
</feature>
<dbReference type="RefSeq" id="XP_040697659.1">
    <property type="nucleotide sequence ID" value="XM_040852958.1"/>
</dbReference>